<dbReference type="PANTHER" id="PTHR43712:SF2">
    <property type="entry name" value="O-METHYLTRANSFERASE CICE"/>
    <property type="match status" value="1"/>
</dbReference>
<evidence type="ECO:0000259" key="4">
    <source>
        <dbReference type="Pfam" id="PF00891"/>
    </source>
</evidence>
<dbReference type="InterPro" id="IPR001077">
    <property type="entry name" value="COMT_C"/>
</dbReference>
<dbReference type="PIRSF" id="PIRSF005739">
    <property type="entry name" value="O-mtase"/>
    <property type="match status" value="1"/>
</dbReference>
<keyword evidence="3" id="KW-0949">S-adenosyl-L-methionine</keyword>
<dbReference type="InterPro" id="IPR036390">
    <property type="entry name" value="WH_DNA-bd_sf"/>
</dbReference>
<dbReference type="PANTHER" id="PTHR43712">
    <property type="entry name" value="PUTATIVE (AFU_ORTHOLOGUE AFUA_4G14580)-RELATED"/>
    <property type="match status" value="1"/>
</dbReference>
<dbReference type="RefSeq" id="WP_131755511.1">
    <property type="nucleotide sequence ID" value="NZ_CAACUY010000006.1"/>
</dbReference>
<dbReference type="Proteomes" id="UP001597063">
    <property type="component" value="Unassembled WGS sequence"/>
</dbReference>
<evidence type="ECO:0000256" key="2">
    <source>
        <dbReference type="ARBA" id="ARBA00022679"/>
    </source>
</evidence>
<dbReference type="EMBL" id="JBHTGP010000006">
    <property type="protein sequence ID" value="MFD0685537.1"/>
    <property type="molecule type" value="Genomic_DNA"/>
</dbReference>
<comment type="caution">
    <text evidence="6">The sequence shown here is derived from an EMBL/GenBank/DDBJ whole genome shotgun (WGS) entry which is preliminary data.</text>
</comment>
<dbReference type="InterPro" id="IPR012967">
    <property type="entry name" value="COMT_dimerisation"/>
</dbReference>
<dbReference type="GO" id="GO:0008168">
    <property type="term" value="F:methyltransferase activity"/>
    <property type="evidence" value="ECO:0007669"/>
    <property type="project" value="UniProtKB-KW"/>
</dbReference>
<dbReference type="InterPro" id="IPR036388">
    <property type="entry name" value="WH-like_DNA-bd_sf"/>
</dbReference>
<dbReference type="InterPro" id="IPR029063">
    <property type="entry name" value="SAM-dependent_MTases_sf"/>
</dbReference>
<keyword evidence="2" id="KW-0808">Transferase</keyword>
<dbReference type="Gene3D" id="1.10.10.10">
    <property type="entry name" value="Winged helix-like DNA-binding domain superfamily/Winged helix DNA-binding domain"/>
    <property type="match status" value="1"/>
</dbReference>
<sequence length="338" mass="36677">MHTENGTAAEAASALIDQALDFVFPAALRATALLGLADHLADGPLPVADLAARSDVHEGNLLRMLRVLATRGVVEELDDGRFRLTDLGQPLRSDAEPPAGPAILMITDRSLWAPAGELDRCVRRGGPIFDDLFGMPIFEYIGKEERTATAFHNGMAAFSDQENGPIAAAYDFPETGTVVDVGGGQGGLLLEVLRRRPGLRGVLLDEPHVVPGHRLDTEETAGRWEVVPGDFFTEVPFGDVHMVKRILHDWDDERCVQILRNCRRALAPGGRVLVFDAVVPRGNEPHQAKALDVLLMAAFTGRERTQAEFEHLFTAADLRLTNIVPTGTVVSILEAHPA</sequence>
<dbReference type="Pfam" id="PF08100">
    <property type="entry name" value="Dimerisation"/>
    <property type="match status" value="1"/>
</dbReference>
<dbReference type="PROSITE" id="PS51683">
    <property type="entry name" value="SAM_OMT_II"/>
    <property type="match status" value="1"/>
</dbReference>
<evidence type="ECO:0000313" key="7">
    <source>
        <dbReference type="Proteomes" id="UP001597063"/>
    </source>
</evidence>
<keyword evidence="7" id="KW-1185">Reference proteome</keyword>
<name>A0ABW2XL87_9ACTN</name>
<dbReference type="Gene3D" id="3.40.50.150">
    <property type="entry name" value="Vaccinia Virus protein VP39"/>
    <property type="match status" value="1"/>
</dbReference>
<gene>
    <name evidence="6" type="ORF">ACFQZM_13580</name>
</gene>
<feature type="domain" description="O-methyltransferase dimerisation" evidence="5">
    <location>
        <begin position="19"/>
        <end position="89"/>
    </location>
</feature>
<organism evidence="6 7">
    <name type="scientific">Actinomadura fibrosa</name>
    <dbReference type="NCBI Taxonomy" id="111802"/>
    <lineage>
        <taxon>Bacteria</taxon>
        <taxon>Bacillati</taxon>
        <taxon>Actinomycetota</taxon>
        <taxon>Actinomycetes</taxon>
        <taxon>Streptosporangiales</taxon>
        <taxon>Thermomonosporaceae</taxon>
        <taxon>Actinomadura</taxon>
    </lineage>
</organism>
<dbReference type="Pfam" id="PF00891">
    <property type="entry name" value="Methyltransf_2"/>
    <property type="match status" value="1"/>
</dbReference>
<feature type="domain" description="O-methyltransferase C-terminal" evidence="4">
    <location>
        <begin position="118"/>
        <end position="316"/>
    </location>
</feature>
<keyword evidence="1 6" id="KW-0489">Methyltransferase</keyword>
<dbReference type="InterPro" id="IPR016461">
    <property type="entry name" value="COMT-like"/>
</dbReference>
<evidence type="ECO:0000256" key="3">
    <source>
        <dbReference type="ARBA" id="ARBA00022691"/>
    </source>
</evidence>
<dbReference type="GO" id="GO:0032259">
    <property type="term" value="P:methylation"/>
    <property type="evidence" value="ECO:0007669"/>
    <property type="project" value="UniProtKB-KW"/>
</dbReference>
<protein>
    <submittedName>
        <fullName evidence="6">Methyltransferase</fullName>
    </submittedName>
</protein>
<evidence type="ECO:0000256" key="1">
    <source>
        <dbReference type="ARBA" id="ARBA00022603"/>
    </source>
</evidence>
<dbReference type="SUPFAM" id="SSF46785">
    <property type="entry name" value="Winged helix' DNA-binding domain"/>
    <property type="match status" value="1"/>
</dbReference>
<dbReference type="SUPFAM" id="SSF53335">
    <property type="entry name" value="S-adenosyl-L-methionine-dependent methyltransferases"/>
    <property type="match status" value="1"/>
</dbReference>
<evidence type="ECO:0000313" key="6">
    <source>
        <dbReference type="EMBL" id="MFD0685537.1"/>
    </source>
</evidence>
<reference evidence="7" key="1">
    <citation type="journal article" date="2019" name="Int. J. Syst. Evol. Microbiol.">
        <title>The Global Catalogue of Microorganisms (GCM) 10K type strain sequencing project: providing services to taxonomists for standard genome sequencing and annotation.</title>
        <authorList>
            <consortium name="The Broad Institute Genomics Platform"/>
            <consortium name="The Broad Institute Genome Sequencing Center for Infectious Disease"/>
            <person name="Wu L."/>
            <person name="Ma J."/>
        </authorList>
    </citation>
    <scope>NUCLEOTIDE SEQUENCE [LARGE SCALE GENOMIC DNA]</scope>
    <source>
        <strain evidence="7">JCM 9371</strain>
    </source>
</reference>
<accession>A0ABW2XL87</accession>
<proteinExistence type="predicted"/>
<evidence type="ECO:0000259" key="5">
    <source>
        <dbReference type="Pfam" id="PF08100"/>
    </source>
</evidence>